<organism evidence="1 2">
    <name type="scientific">Nitrosococcus wardiae</name>
    <dbReference type="NCBI Taxonomy" id="1814290"/>
    <lineage>
        <taxon>Bacteria</taxon>
        <taxon>Pseudomonadati</taxon>
        <taxon>Pseudomonadota</taxon>
        <taxon>Gammaproteobacteria</taxon>
        <taxon>Chromatiales</taxon>
        <taxon>Chromatiaceae</taxon>
        <taxon>Nitrosococcus</taxon>
    </lineage>
</organism>
<gene>
    <name evidence="1" type="ORF">E3U44_18170</name>
</gene>
<dbReference type="AlphaFoldDB" id="A0A4P7C1G1"/>
<dbReference type="EMBL" id="CP038033">
    <property type="protein sequence ID" value="QBQ56211.1"/>
    <property type="molecule type" value="Genomic_DNA"/>
</dbReference>
<name>A0A4P7C1G1_9GAMM</name>
<evidence type="ECO:0000313" key="1">
    <source>
        <dbReference type="EMBL" id="QBQ56211.1"/>
    </source>
</evidence>
<dbReference type="RefSeq" id="WP_134359461.1">
    <property type="nucleotide sequence ID" value="NZ_CP038033.1"/>
</dbReference>
<accession>A0A4P7C1G1</accession>
<sequence length="137" mass="15950">MSAKTRNERIQQLLSEGLKEARKIGIKKPQEGDGCAVYLAKKMARSERGYKVIPQTNIEFQKWVRNTPEIVFDVLHDMDSRKLADLLFTPEKLGQFIIDALAEAYEDYKSMESEPDKEDEHDLRDRINGYRLDMWGV</sequence>
<proteinExistence type="predicted"/>
<evidence type="ECO:0000313" key="2">
    <source>
        <dbReference type="Proteomes" id="UP000294325"/>
    </source>
</evidence>
<protein>
    <submittedName>
        <fullName evidence="1">Uncharacterized protein</fullName>
    </submittedName>
</protein>
<dbReference type="KEGG" id="nwr:E3U44_18170"/>
<dbReference type="OrthoDB" id="5775298at2"/>
<keyword evidence="2" id="KW-1185">Reference proteome</keyword>
<reference evidence="1 2" key="1">
    <citation type="submission" date="2019-03" db="EMBL/GenBank/DDBJ databases">
        <title>The genome sequence of Nitrosococcus wardiae strain D1FHST reveals the archetypal metabolic capacity of ammonia-oxidizing Gammaproteobacteria.</title>
        <authorList>
            <person name="Wang L."/>
            <person name="Lim C.K."/>
            <person name="Hanson T.E."/>
            <person name="Dang H."/>
            <person name="Klotz M.G."/>
        </authorList>
    </citation>
    <scope>NUCLEOTIDE SEQUENCE [LARGE SCALE GENOMIC DNA]</scope>
    <source>
        <strain evidence="1 2">D1FHS</strain>
    </source>
</reference>
<dbReference type="Proteomes" id="UP000294325">
    <property type="component" value="Chromosome"/>
</dbReference>